<gene>
    <name evidence="2" type="ORF">TCIL3000_11_9120</name>
</gene>
<sequence>MMAQRRIMAPSYTVTQMRGTGPHPLQLRLAYEGTCCPYDLPGERGRSVCGPKCPLWMKSAISGGNAPSGCSDGTDKSKSKSEGPLEVATGKKNMELAVPTHDVDTCNETIVAVCAKPAAPLPALAAVEVMPPQPSTCGIVVTKAELDAEKNSTGTQTEEVLDAGGKESSSAKHLPAQPKASQGAGVSPALSRATRDVAVGCDDAVSESAGRQENDARMCPGICAEPPMMVGRNQIEHLLSDTVELVYKKLQGAALKVVALDDLKHQLTENFDHLKEKKCVDDKIELSMHLYALRRQVENLRKEWDVYKDSLEAAVGMKDQMFLDRPERTVRVEIIRGYEEEPVPYKKAPFRPLVVQEARKRSETSSFSSDSTSSASKSSTTKFSSSYITYTSQSSSQSSALSSTLSSSSLSTDHSSSLSTSRTSSSFRSSSSTLSS</sequence>
<reference evidence="2" key="1">
    <citation type="journal article" date="2012" name="Proc. Natl. Acad. Sci. U.S.A.">
        <title>Antigenic diversity is generated by distinct evolutionary mechanisms in African trypanosome species.</title>
        <authorList>
            <person name="Jackson A.P."/>
            <person name="Berry A."/>
            <person name="Aslett M."/>
            <person name="Allison H.C."/>
            <person name="Burton P."/>
            <person name="Vavrova-Anderson J."/>
            <person name="Brown R."/>
            <person name="Browne H."/>
            <person name="Corton N."/>
            <person name="Hauser H."/>
            <person name="Gamble J."/>
            <person name="Gilderthorp R."/>
            <person name="Marcello L."/>
            <person name="McQuillan J."/>
            <person name="Otto T.D."/>
            <person name="Quail M.A."/>
            <person name="Sanders M.J."/>
            <person name="van Tonder A."/>
            <person name="Ginger M.L."/>
            <person name="Field M.C."/>
            <person name="Barry J.D."/>
            <person name="Hertz-Fowler C."/>
            <person name="Berriman M."/>
        </authorList>
    </citation>
    <scope>NUCLEOTIDE SEQUENCE</scope>
    <source>
        <strain evidence="2">IL3000</strain>
    </source>
</reference>
<dbReference type="AlphaFoldDB" id="G0V1D3"/>
<dbReference type="EMBL" id="HE575324">
    <property type="protein sequence ID" value="CCC95454.1"/>
    <property type="molecule type" value="Genomic_DNA"/>
</dbReference>
<dbReference type="VEuPathDB" id="TriTrypDB:TcIL3000.11.9120"/>
<evidence type="ECO:0000313" key="2">
    <source>
        <dbReference type="EMBL" id="CCC95454.1"/>
    </source>
</evidence>
<proteinExistence type="predicted"/>
<feature type="region of interest" description="Disordered" evidence="1">
    <location>
        <begin position="64"/>
        <end position="89"/>
    </location>
</feature>
<organism evidence="2">
    <name type="scientific">Trypanosoma congolense (strain IL3000)</name>
    <dbReference type="NCBI Taxonomy" id="1068625"/>
    <lineage>
        <taxon>Eukaryota</taxon>
        <taxon>Discoba</taxon>
        <taxon>Euglenozoa</taxon>
        <taxon>Kinetoplastea</taxon>
        <taxon>Metakinetoplastina</taxon>
        <taxon>Trypanosomatida</taxon>
        <taxon>Trypanosomatidae</taxon>
        <taxon>Trypanosoma</taxon>
        <taxon>Nannomonas</taxon>
    </lineage>
</organism>
<feature type="region of interest" description="Disordered" evidence="1">
    <location>
        <begin position="149"/>
        <end position="189"/>
    </location>
</feature>
<evidence type="ECO:0000256" key="1">
    <source>
        <dbReference type="SAM" id="MobiDB-lite"/>
    </source>
</evidence>
<feature type="compositionally biased region" description="Low complexity" evidence="1">
    <location>
        <begin position="364"/>
        <end position="436"/>
    </location>
</feature>
<accession>G0V1D3</accession>
<feature type="region of interest" description="Disordered" evidence="1">
    <location>
        <begin position="361"/>
        <end position="436"/>
    </location>
</feature>
<protein>
    <submittedName>
        <fullName evidence="2">Uncharacterized protein TCIL3000_11_9120</fullName>
    </submittedName>
</protein>
<feature type="compositionally biased region" description="Basic and acidic residues" evidence="1">
    <location>
        <begin position="73"/>
        <end position="83"/>
    </location>
</feature>
<name>G0V1D3_TRYCI</name>